<protein>
    <submittedName>
        <fullName evidence="2">Integrase core domain-containing protein</fullName>
    </submittedName>
</protein>
<dbReference type="PROSITE" id="PS50994">
    <property type="entry name" value="INTEGRASE"/>
    <property type="match status" value="1"/>
</dbReference>
<reference evidence="2 3" key="1">
    <citation type="submission" date="2023-09" db="EMBL/GenBank/DDBJ databases">
        <authorList>
            <person name="Rey-Velasco X."/>
        </authorList>
    </citation>
    <scope>NUCLEOTIDE SEQUENCE [LARGE SCALE GENOMIC DNA]</scope>
    <source>
        <strain evidence="2 3">P385</strain>
    </source>
</reference>
<dbReference type="InterPro" id="IPR012337">
    <property type="entry name" value="RNaseH-like_sf"/>
</dbReference>
<dbReference type="PANTHER" id="PTHR47515">
    <property type="entry name" value="LOW CALCIUM RESPONSE LOCUS PROTEIN T"/>
    <property type="match status" value="1"/>
</dbReference>
<dbReference type="Gene3D" id="3.30.420.10">
    <property type="entry name" value="Ribonuclease H-like superfamily/Ribonuclease H"/>
    <property type="match status" value="1"/>
</dbReference>
<keyword evidence="3" id="KW-1185">Reference proteome</keyword>
<organism evidence="2 3">
    <name type="scientific">Spectribacter acetivorans</name>
    <dbReference type="NCBI Taxonomy" id="3075603"/>
    <lineage>
        <taxon>Bacteria</taxon>
        <taxon>Pseudomonadati</taxon>
        <taxon>Pseudomonadota</taxon>
        <taxon>Gammaproteobacteria</taxon>
        <taxon>Salinisphaerales</taxon>
        <taxon>Salinisphaeraceae</taxon>
        <taxon>Spectribacter</taxon>
    </lineage>
</organism>
<dbReference type="InterPro" id="IPR001584">
    <property type="entry name" value="Integrase_cat-core"/>
</dbReference>
<feature type="non-terminal residue" evidence="2">
    <location>
        <position position="1"/>
    </location>
</feature>
<dbReference type="Pfam" id="PF13683">
    <property type="entry name" value="rve_3"/>
    <property type="match status" value="1"/>
</dbReference>
<evidence type="ECO:0000313" key="2">
    <source>
        <dbReference type="EMBL" id="MDT0619970.1"/>
    </source>
</evidence>
<evidence type="ECO:0000313" key="3">
    <source>
        <dbReference type="Proteomes" id="UP001259982"/>
    </source>
</evidence>
<name>A0ABU3BD68_9GAMM</name>
<dbReference type="EMBL" id="JAVRHY010000039">
    <property type="protein sequence ID" value="MDT0619970.1"/>
    <property type="molecule type" value="Genomic_DNA"/>
</dbReference>
<dbReference type="RefSeq" id="WP_311660724.1">
    <property type="nucleotide sequence ID" value="NZ_JAVRHY010000039.1"/>
</dbReference>
<dbReference type="InterPro" id="IPR036397">
    <property type="entry name" value="RNaseH_sf"/>
</dbReference>
<dbReference type="SUPFAM" id="SSF53098">
    <property type="entry name" value="Ribonuclease H-like"/>
    <property type="match status" value="1"/>
</dbReference>
<feature type="non-terminal residue" evidence="2">
    <location>
        <position position="234"/>
    </location>
</feature>
<evidence type="ECO:0000259" key="1">
    <source>
        <dbReference type="PROSITE" id="PS50994"/>
    </source>
</evidence>
<comment type="caution">
    <text evidence="2">The sequence shown here is derived from an EMBL/GenBank/DDBJ whole genome shotgun (WGS) entry which is preliminary data.</text>
</comment>
<accession>A0ABU3BD68</accession>
<feature type="domain" description="Integrase catalytic" evidence="1">
    <location>
        <begin position="1"/>
        <end position="163"/>
    </location>
</feature>
<gene>
    <name evidence="2" type="ORF">RM531_15990</name>
</gene>
<dbReference type="PANTHER" id="PTHR47515:SF2">
    <property type="entry name" value="INTEGRASE CORE DOMAIN PROTEIN"/>
    <property type="match status" value="1"/>
</dbReference>
<dbReference type="Proteomes" id="UP001259982">
    <property type="component" value="Unassembled WGS sequence"/>
</dbReference>
<sequence length="234" mass="26793">CNQLWSADYKGQFKTGDGAWCYPLTIMDHHSRRLLCCQGLRGPRLAQTQQAFTRLFHRYGLPERLRTDNGAPFASTAPGGLSRLAVWWIRLGITPERITPGKPQQNARHERMHRTLKADTARPPAASLVAQQRRFDDFLDEYNHQRPHEALGQWPPARLYRPSQRAFPERLPAIDYPGHVQVRTVKPPGIVYWGGGQVYVGQVLIGQPVALEEIDNDLWQLHFAHVPLGRIHYQ</sequence>
<proteinExistence type="predicted"/>